<dbReference type="PATRIC" id="fig|1716141.3.peg.3463"/>
<sequence length="79" mass="8433">MTSAESTFGNNLLWFRSSYSNGAGGECVECAHTVDGTLIRDSKQAAGPVVAFRAGAWRTFVEGLGRGQLPSTDPKDLLR</sequence>
<dbReference type="OrthoDB" id="4323652at2"/>
<keyword evidence="3" id="KW-1185">Reference proteome</keyword>
<proteinExistence type="predicted"/>
<feature type="domain" description="DUF397" evidence="1">
    <location>
        <begin position="14"/>
        <end position="64"/>
    </location>
</feature>
<name>A0A177HSG7_9ACTN</name>
<accession>A0A177HSG7</accession>
<dbReference type="AlphaFoldDB" id="A0A177HSG7"/>
<dbReference type="InterPro" id="IPR007278">
    <property type="entry name" value="DUF397"/>
</dbReference>
<dbReference type="Pfam" id="PF04149">
    <property type="entry name" value="DUF397"/>
    <property type="match status" value="1"/>
</dbReference>
<evidence type="ECO:0000313" key="3">
    <source>
        <dbReference type="Proteomes" id="UP000077381"/>
    </source>
</evidence>
<gene>
    <name evidence="2" type="ORF">STSP_32960</name>
</gene>
<dbReference type="Proteomes" id="UP000077381">
    <property type="component" value="Unassembled WGS sequence"/>
</dbReference>
<reference evidence="2 3" key="1">
    <citation type="submission" date="2015-12" db="EMBL/GenBank/DDBJ databases">
        <title>Genome sequence of Streptomyces sp. G25.</title>
        <authorList>
            <person name="Poehlein A."/>
            <person name="Roettig A."/>
            <person name="Hiessl S."/>
            <person name="Hauschild P."/>
            <person name="Schauer J."/>
            <person name="Madkour M.H."/>
            <person name="Al-Ansari A.M."/>
            <person name="Almakishah N.H."/>
            <person name="Steinbuechel A."/>
            <person name="Daniel R."/>
        </authorList>
    </citation>
    <scope>NUCLEOTIDE SEQUENCE [LARGE SCALE GENOMIC DNA]</scope>
    <source>
        <strain evidence="3">G25(2015)</strain>
    </source>
</reference>
<organism evidence="2 3">
    <name type="scientific">Streptomyces jeddahensis</name>
    <dbReference type="NCBI Taxonomy" id="1716141"/>
    <lineage>
        <taxon>Bacteria</taxon>
        <taxon>Bacillati</taxon>
        <taxon>Actinomycetota</taxon>
        <taxon>Actinomycetes</taxon>
        <taxon>Kitasatosporales</taxon>
        <taxon>Streptomycetaceae</taxon>
        <taxon>Streptomyces</taxon>
    </lineage>
</organism>
<evidence type="ECO:0000313" key="2">
    <source>
        <dbReference type="EMBL" id="OAH13407.1"/>
    </source>
</evidence>
<evidence type="ECO:0000259" key="1">
    <source>
        <dbReference type="Pfam" id="PF04149"/>
    </source>
</evidence>
<dbReference type="RefSeq" id="WP_078067225.1">
    <property type="nucleotide sequence ID" value="NZ_LOHS01000077.1"/>
</dbReference>
<comment type="caution">
    <text evidence="2">The sequence shown here is derived from an EMBL/GenBank/DDBJ whole genome shotgun (WGS) entry which is preliminary data.</text>
</comment>
<dbReference type="STRING" id="1716141.STSP_32960"/>
<protein>
    <recommendedName>
        <fullName evidence="1">DUF397 domain-containing protein</fullName>
    </recommendedName>
</protein>
<dbReference type="EMBL" id="LOHS01000077">
    <property type="protein sequence ID" value="OAH13407.1"/>
    <property type="molecule type" value="Genomic_DNA"/>
</dbReference>